<gene>
    <name evidence="1" type="ORF">RC62_1216</name>
</gene>
<sequence length="176" mass="20973">MKKLVFFFTALFLTLISCKKEKRILERSDNYKISFVFPDTVFVNELYDGKINYENDLDTIDTTLNNPKKYRYIDYYFVKTKNVNYGDKYLKKIITDTFTAVHHRSIPLYAIRFDSLGVNYIDGMITDEVMIESEMKNDRGQPLTRIITNEFRITKKVFVIKDRTQKVIFDHVDNEK</sequence>
<evidence type="ECO:0008006" key="3">
    <source>
        <dbReference type="Google" id="ProtNLM"/>
    </source>
</evidence>
<protein>
    <recommendedName>
        <fullName evidence="3">Lipoprotein</fullName>
    </recommendedName>
</protein>
<organism evidence="1 2">
    <name type="scientific">Flavobacterium aquidurense</name>
    <dbReference type="NCBI Taxonomy" id="362413"/>
    <lineage>
        <taxon>Bacteria</taxon>
        <taxon>Pseudomonadati</taxon>
        <taxon>Bacteroidota</taxon>
        <taxon>Flavobacteriia</taxon>
        <taxon>Flavobacteriales</taxon>
        <taxon>Flavobacteriaceae</taxon>
        <taxon>Flavobacterium</taxon>
    </lineage>
</organism>
<dbReference type="PROSITE" id="PS51257">
    <property type="entry name" value="PROKAR_LIPOPROTEIN"/>
    <property type="match status" value="1"/>
</dbReference>
<proteinExistence type="predicted"/>
<comment type="caution">
    <text evidence="1">The sequence shown here is derived from an EMBL/GenBank/DDBJ whole genome shotgun (WGS) entry which is preliminary data.</text>
</comment>
<name>A0A0Q0RSC0_9FLAO</name>
<dbReference type="AlphaFoldDB" id="A0A0Q0RSC0"/>
<dbReference type="EMBL" id="JRLF01000012">
    <property type="protein sequence ID" value="KQB39534.1"/>
    <property type="molecule type" value="Genomic_DNA"/>
</dbReference>
<dbReference type="PATRIC" id="fig|362413.3.peg.1191"/>
<evidence type="ECO:0000313" key="2">
    <source>
        <dbReference type="Proteomes" id="UP000050443"/>
    </source>
</evidence>
<reference evidence="1 2" key="1">
    <citation type="submission" date="2014-09" db="EMBL/GenBank/DDBJ databases">
        <title>Genome sequence of Flavobacterium aquidurense RC62.</title>
        <authorList>
            <person name="Kim J.F."/>
            <person name="Kwak M.-J."/>
        </authorList>
    </citation>
    <scope>NUCLEOTIDE SEQUENCE [LARGE SCALE GENOMIC DNA]</scope>
    <source>
        <strain evidence="1 2">RC62</strain>
    </source>
</reference>
<dbReference type="Proteomes" id="UP000050443">
    <property type="component" value="Unassembled WGS sequence"/>
</dbReference>
<dbReference type="STRING" id="362413.RC62_1216"/>
<evidence type="ECO:0000313" key="1">
    <source>
        <dbReference type="EMBL" id="KQB39534.1"/>
    </source>
</evidence>
<accession>A0A0Q0RSC0</accession>